<evidence type="ECO:0000256" key="1">
    <source>
        <dbReference type="ARBA" id="ARBA00004429"/>
    </source>
</evidence>
<name>A0A5E4PGF4_9COXI</name>
<dbReference type="Gene3D" id="3.30.2090.10">
    <property type="entry name" value="Multidrug efflux transporter AcrB TolC docking domain, DN and DC subdomains"/>
    <property type="match status" value="2"/>
</dbReference>
<evidence type="ECO:0000256" key="4">
    <source>
        <dbReference type="ARBA" id="ARBA00022519"/>
    </source>
</evidence>
<feature type="transmembrane region" description="Helical" evidence="8">
    <location>
        <begin position="334"/>
        <end position="353"/>
    </location>
</feature>
<dbReference type="GO" id="GO:0042910">
    <property type="term" value="F:xenobiotic transmembrane transporter activity"/>
    <property type="evidence" value="ECO:0007669"/>
    <property type="project" value="TreeGrafter"/>
</dbReference>
<dbReference type="Pfam" id="PF00873">
    <property type="entry name" value="ACR_tran"/>
    <property type="match status" value="1"/>
</dbReference>
<dbReference type="Gene3D" id="3.30.70.1430">
    <property type="entry name" value="Multidrug efflux transporter AcrB pore domain"/>
    <property type="match status" value="2"/>
</dbReference>
<feature type="transmembrane region" description="Helical" evidence="8">
    <location>
        <begin position="979"/>
        <end position="998"/>
    </location>
</feature>
<keyword evidence="2" id="KW-0813">Transport</keyword>
<gene>
    <name evidence="9" type="primary">bepE_2</name>
    <name evidence="9" type="ORF">AQUSIP_14150</name>
</gene>
<feature type="transmembrane region" description="Helical" evidence="8">
    <location>
        <begin position="951"/>
        <end position="973"/>
    </location>
</feature>
<dbReference type="SUPFAM" id="SSF82866">
    <property type="entry name" value="Multidrug efflux transporter AcrB transmembrane domain"/>
    <property type="match status" value="2"/>
</dbReference>
<evidence type="ECO:0000256" key="3">
    <source>
        <dbReference type="ARBA" id="ARBA00022475"/>
    </source>
</evidence>
<dbReference type="PANTHER" id="PTHR32063">
    <property type="match status" value="1"/>
</dbReference>
<keyword evidence="3" id="KW-1003">Cell membrane</keyword>
<dbReference type="AlphaFoldDB" id="A0A5E4PGF4"/>
<reference evidence="9 10" key="1">
    <citation type="submission" date="2019-08" db="EMBL/GenBank/DDBJ databases">
        <authorList>
            <person name="Guy L."/>
        </authorList>
    </citation>
    <scope>NUCLEOTIDE SEQUENCE [LARGE SCALE GENOMIC DNA]</scope>
    <source>
        <strain evidence="9 10">SGT-108</strain>
    </source>
</reference>
<dbReference type="GO" id="GO:0005886">
    <property type="term" value="C:plasma membrane"/>
    <property type="evidence" value="ECO:0007669"/>
    <property type="project" value="UniProtKB-SubCell"/>
</dbReference>
<proteinExistence type="predicted"/>
<feature type="transmembrane region" description="Helical" evidence="8">
    <location>
        <begin position="901"/>
        <end position="922"/>
    </location>
</feature>
<dbReference type="EMBL" id="LR699119">
    <property type="protein sequence ID" value="VVC76110.1"/>
    <property type="molecule type" value="Genomic_DNA"/>
</dbReference>
<feature type="transmembrane region" description="Helical" evidence="8">
    <location>
        <begin position="849"/>
        <end position="868"/>
    </location>
</feature>
<keyword evidence="6 8" id="KW-1133">Transmembrane helix</keyword>
<dbReference type="SUPFAM" id="SSF82693">
    <property type="entry name" value="Multidrug efflux transporter AcrB pore domain, PN1, PN2, PC1 and PC2 subdomains"/>
    <property type="match status" value="4"/>
</dbReference>
<dbReference type="PRINTS" id="PR00702">
    <property type="entry name" value="ACRIFLAVINRP"/>
</dbReference>
<keyword evidence="5 8" id="KW-0812">Transmembrane</keyword>
<protein>
    <submittedName>
        <fullName evidence="9">Efflux pump membrane transporter BepE</fullName>
    </submittedName>
</protein>
<dbReference type="FunFam" id="1.20.1640.10:FF:000001">
    <property type="entry name" value="Efflux pump membrane transporter"/>
    <property type="match status" value="1"/>
</dbReference>
<dbReference type="PANTHER" id="PTHR32063:SF28">
    <property type="entry name" value="BLR2861 PROTEIN"/>
    <property type="match status" value="1"/>
</dbReference>
<keyword evidence="7 8" id="KW-0472">Membrane</keyword>
<keyword evidence="4" id="KW-0997">Cell inner membrane</keyword>
<feature type="transmembrane region" description="Helical" evidence="8">
    <location>
        <begin position="431"/>
        <end position="451"/>
    </location>
</feature>
<evidence type="ECO:0000256" key="7">
    <source>
        <dbReference type="ARBA" id="ARBA00023136"/>
    </source>
</evidence>
<feature type="transmembrane region" description="Helical" evidence="8">
    <location>
        <begin position="527"/>
        <end position="546"/>
    </location>
</feature>
<feature type="transmembrane region" description="Helical" evidence="8">
    <location>
        <begin position="386"/>
        <end position="411"/>
    </location>
</feature>
<dbReference type="Gene3D" id="1.20.1640.10">
    <property type="entry name" value="Multidrug efflux transporter AcrB transmembrane domain"/>
    <property type="match status" value="2"/>
</dbReference>
<evidence type="ECO:0000313" key="10">
    <source>
        <dbReference type="Proteomes" id="UP000324194"/>
    </source>
</evidence>
<dbReference type="SUPFAM" id="SSF82714">
    <property type="entry name" value="Multidrug efflux transporter AcrB TolC docking domain, DN and DC subdomains"/>
    <property type="match status" value="2"/>
</dbReference>
<keyword evidence="10" id="KW-1185">Reference proteome</keyword>
<comment type="subcellular location">
    <subcellularLocation>
        <location evidence="1">Cell inner membrane</location>
        <topology evidence="1">Multi-pass membrane protein</topology>
    </subcellularLocation>
</comment>
<accession>A0A5E4PGF4</accession>
<feature type="transmembrane region" description="Helical" evidence="8">
    <location>
        <begin position="875"/>
        <end position="895"/>
    </location>
</feature>
<dbReference type="InterPro" id="IPR027463">
    <property type="entry name" value="AcrB_DN_DC_subdom"/>
</dbReference>
<dbReference type="Gene3D" id="3.30.70.1320">
    <property type="entry name" value="Multidrug efflux transporter AcrB pore domain like"/>
    <property type="match status" value="1"/>
</dbReference>
<dbReference type="Gene3D" id="3.30.70.1440">
    <property type="entry name" value="Multidrug efflux transporter AcrB pore domain"/>
    <property type="match status" value="1"/>
</dbReference>
<evidence type="ECO:0000256" key="8">
    <source>
        <dbReference type="SAM" id="Phobius"/>
    </source>
</evidence>
<evidence type="ECO:0000313" key="9">
    <source>
        <dbReference type="EMBL" id="VVC76110.1"/>
    </source>
</evidence>
<sequence>MMNFTDLFIKRPVLACVVSLMILLFGLRALGTLELRQFPKMENSVITIMTAYPGASSDLIQGFITSPIEKSVASADGIDYLTSQSVDGLSSITAYIRLNYDPNVAMTDIMSKVSQVSNQLPKESNQPVIQKSSGGHTDLMYIGYSSKLMSNVQITDYLSRVVQPKLQTVAGVANAEILGGKVYAMRVWLNAEKMASLHVSATDVTTALQKQNFQTAAGQTKGKYVLFNINAKTNLENPEQFREILIKNQNGALIRLKDIGTVELGAANEDSSVKFNGKNGVFIGIKSVPTANPLTVIDDVKKLLPEIAQNYPPALESRIVYDSTEYIRSSIHEVITSIVEATLIVILVIFAFIGAAQAVVIPVITIPLSLIGVCSLMYAMGYSINLLTLLAMVIAIGLVVDDAIVVVENIYRHIEEGLTPYEAALTGAREIAGPIISMTTTLAAVYAPIGFMTGLTGALFKEFAFTLAFAVILSGIIALTLSPMMCSKILNSSMMQQRLVRYIDGVFENLRHRYARKLRTVLEYRKVAAVFAGLMLAGCLLVAATTPTELAPDEDQSIVFLSMATPKYANLDYTEKFTDKLTPIFKSIPETQDFFVVNGNGSVNSAISGLILKPWNERKKSQANVLEQLQPRLKNIAGLNAVAFPLPSLPGNQSGLPVQFVVTSTEDAALIYQVLSKLMESARKSGLFIYVDTDLKFEKPTLEVHIDNNKAASMGISMQNVGTSLAALLGGNYSNRFSAYGQSYEVIPQVFRTDRFNPEKINDYYITTETGSSVPLSSIVTLNTSTQANELYHFQQLNSATLSAMMMPGKSIPEGLSFLQKEAGKIFPAGFSYDFAGQSRQLIQEGNTMLYTFFFALIIIYLVLSAQFESFRDPLIILISVPLSVIGALLPLHLGLAKLNIYTGIGLVTLIGLISKHGILIVEFANQLQAQEGLSIHDAIIKSATLRLRPILMTTVAMVLGVFPLILASGAGASSRFDIGLVIAFGMTIGTGFTLFIVPTMYTYLARRVAHVAAIDKLQTHTIKEAAT</sequence>
<dbReference type="InterPro" id="IPR001036">
    <property type="entry name" value="Acrflvin-R"/>
</dbReference>
<dbReference type="Proteomes" id="UP000324194">
    <property type="component" value="Chromosome 1"/>
</dbReference>
<feature type="transmembrane region" description="Helical" evidence="8">
    <location>
        <begin position="360"/>
        <end position="380"/>
    </location>
</feature>
<evidence type="ECO:0000256" key="2">
    <source>
        <dbReference type="ARBA" id="ARBA00022448"/>
    </source>
</evidence>
<evidence type="ECO:0000256" key="6">
    <source>
        <dbReference type="ARBA" id="ARBA00022989"/>
    </source>
</evidence>
<feature type="transmembrane region" description="Helical" evidence="8">
    <location>
        <begin position="463"/>
        <end position="486"/>
    </location>
</feature>
<dbReference type="KEGG" id="asip:AQUSIP_14150"/>
<evidence type="ECO:0000256" key="5">
    <source>
        <dbReference type="ARBA" id="ARBA00022692"/>
    </source>
</evidence>
<organism evidence="9 10">
    <name type="scientific">Aquicella siphonis</name>
    <dbReference type="NCBI Taxonomy" id="254247"/>
    <lineage>
        <taxon>Bacteria</taxon>
        <taxon>Pseudomonadati</taxon>
        <taxon>Pseudomonadota</taxon>
        <taxon>Gammaproteobacteria</taxon>
        <taxon>Legionellales</taxon>
        <taxon>Coxiellaceae</taxon>
        <taxon>Aquicella</taxon>
    </lineage>
</organism>